<dbReference type="Pfam" id="PF20473">
    <property type="entry name" value="MmeI_Mtase"/>
    <property type="match status" value="1"/>
</dbReference>
<dbReference type="Pfam" id="PF07669">
    <property type="entry name" value="Eco57I"/>
    <property type="match status" value="1"/>
</dbReference>
<dbReference type="Proteomes" id="UP000643701">
    <property type="component" value="Unassembled WGS sequence"/>
</dbReference>
<comment type="caution">
    <text evidence="9">The sequence shown here is derived from an EMBL/GenBank/DDBJ whole genome shotgun (WGS) entry which is preliminary data.</text>
</comment>
<dbReference type="SUPFAM" id="SSF116734">
    <property type="entry name" value="DNA methylase specificity domain"/>
    <property type="match status" value="1"/>
</dbReference>
<dbReference type="GO" id="GO:0009307">
    <property type="term" value="P:DNA restriction-modification system"/>
    <property type="evidence" value="ECO:0007669"/>
    <property type="project" value="UniProtKB-KW"/>
</dbReference>
<dbReference type="AlphaFoldDB" id="A0A967AGU8"/>
<evidence type="ECO:0000256" key="5">
    <source>
        <dbReference type="ARBA" id="ARBA00022747"/>
    </source>
</evidence>
<keyword evidence="2 9" id="KW-0489">Methyltransferase</keyword>
<dbReference type="Gene3D" id="3.30.70.1290">
    <property type="entry name" value="Transposase IS200-like"/>
    <property type="match status" value="1"/>
</dbReference>
<keyword evidence="6" id="KW-0238">DNA-binding</keyword>
<name>A0A967AGU8_9FLAO</name>
<keyword evidence="4" id="KW-0949">S-adenosyl-L-methionine</keyword>
<dbReference type="EC" id="2.1.1.72" evidence="1"/>
<organism evidence="9 10">
    <name type="scientific">Psychroflexus maritimus</name>
    <dbReference type="NCBI Taxonomy" id="2714865"/>
    <lineage>
        <taxon>Bacteria</taxon>
        <taxon>Pseudomonadati</taxon>
        <taxon>Bacteroidota</taxon>
        <taxon>Flavobacteriia</taxon>
        <taxon>Flavobacteriales</taxon>
        <taxon>Flavobacteriaceae</taxon>
        <taxon>Psychroflexus</taxon>
    </lineage>
</organism>
<dbReference type="GO" id="GO:0003677">
    <property type="term" value="F:DNA binding"/>
    <property type="evidence" value="ECO:0007669"/>
    <property type="project" value="UniProtKB-KW"/>
</dbReference>
<dbReference type="EMBL" id="JAANAS010000032">
    <property type="protein sequence ID" value="NGZ89160.1"/>
    <property type="molecule type" value="Genomic_DNA"/>
</dbReference>
<keyword evidence="3" id="KW-0808">Transferase</keyword>
<dbReference type="Gene3D" id="3.40.50.150">
    <property type="entry name" value="Vaccinia Virus protein VP39"/>
    <property type="match status" value="2"/>
</dbReference>
<dbReference type="InterPro" id="IPR002686">
    <property type="entry name" value="Transposase_17"/>
</dbReference>
<dbReference type="GO" id="GO:0006313">
    <property type="term" value="P:DNA transposition"/>
    <property type="evidence" value="ECO:0007669"/>
    <property type="project" value="InterPro"/>
</dbReference>
<dbReference type="InterPro" id="IPR046819">
    <property type="entry name" value="MmeI_hel"/>
</dbReference>
<evidence type="ECO:0000259" key="8">
    <source>
        <dbReference type="SMART" id="SM01321"/>
    </source>
</evidence>
<evidence type="ECO:0000256" key="4">
    <source>
        <dbReference type="ARBA" id="ARBA00022691"/>
    </source>
</evidence>
<evidence type="ECO:0000256" key="1">
    <source>
        <dbReference type="ARBA" id="ARBA00011900"/>
    </source>
</evidence>
<dbReference type="SUPFAM" id="SSF53335">
    <property type="entry name" value="S-adenosyl-L-methionine-dependent methyltransferases"/>
    <property type="match status" value="1"/>
</dbReference>
<evidence type="ECO:0000256" key="6">
    <source>
        <dbReference type="ARBA" id="ARBA00023125"/>
    </source>
</evidence>
<evidence type="ECO:0000256" key="2">
    <source>
        <dbReference type="ARBA" id="ARBA00022603"/>
    </source>
</evidence>
<dbReference type="InterPro" id="IPR044946">
    <property type="entry name" value="Restrct_endonuc_typeI_TRD_sf"/>
</dbReference>
<dbReference type="Pfam" id="PF20465">
    <property type="entry name" value="MmeI_hel"/>
    <property type="match status" value="1"/>
</dbReference>
<dbReference type="Pfam" id="PF12950">
    <property type="entry name" value="TaqI_C"/>
    <property type="match status" value="1"/>
</dbReference>
<dbReference type="PRINTS" id="PR00507">
    <property type="entry name" value="N12N6MTFRASE"/>
</dbReference>
<evidence type="ECO:0000256" key="3">
    <source>
        <dbReference type="ARBA" id="ARBA00022679"/>
    </source>
</evidence>
<protein>
    <recommendedName>
        <fullName evidence="1">site-specific DNA-methyltransferase (adenine-specific)</fullName>
        <ecNumber evidence="1">2.1.1.72</ecNumber>
    </recommendedName>
</protein>
<evidence type="ECO:0000313" key="9">
    <source>
        <dbReference type="EMBL" id="NGZ89160.1"/>
    </source>
</evidence>
<dbReference type="PROSITE" id="PS00092">
    <property type="entry name" value="N6_MTASE"/>
    <property type="match status" value="1"/>
</dbReference>
<reference evidence="9" key="1">
    <citation type="submission" date="2020-03" db="EMBL/GenBank/DDBJ databases">
        <title>Psychroflexus Maritimus sp. nov., isolate from marine sediment.</title>
        <authorList>
            <person name="Zhong Y.-L."/>
        </authorList>
    </citation>
    <scope>NUCLEOTIDE SEQUENCE</scope>
    <source>
        <strain evidence="9">C1</strain>
    </source>
</reference>
<dbReference type="GO" id="GO:0032259">
    <property type="term" value="P:methylation"/>
    <property type="evidence" value="ECO:0007669"/>
    <property type="project" value="UniProtKB-KW"/>
</dbReference>
<dbReference type="InterPro" id="IPR050953">
    <property type="entry name" value="N4_N6_ade-DNA_methylase"/>
</dbReference>
<comment type="catalytic activity">
    <reaction evidence="7">
        <text>a 2'-deoxyadenosine in DNA + S-adenosyl-L-methionine = an N(6)-methyl-2'-deoxyadenosine in DNA + S-adenosyl-L-homocysteine + H(+)</text>
        <dbReference type="Rhea" id="RHEA:15197"/>
        <dbReference type="Rhea" id="RHEA-COMP:12418"/>
        <dbReference type="Rhea" id="RHEA-COMP:12419"/>
        <dbReference type="ChEBI" id="CHEBI:15378"/>
        <dbReference type="ChEBI" id="CHEBI:57856"/>
        <dbReference type="ChEBI" id="CHEBI:59789"/>
        <dbReference type="ChEBI" id="CHEBI:90615"/>
        <dbReference type="ChEBI" id="CHEBI:90616"/>
        <dbReference type="EC" id="2.1.1.72"/>
    </reaction>
</comment>
<dbReference type="SUPFAM" id="SSF143422">
    <property type="entry name" value="Transposase IS200-like"/>
    <property type="match status" value="1"/>
</dbReference>
<dbReference type="PANTHER" id="PTHR33841">
    <property type="entry name" value="DNA METHYLTRANSFERASE YEEA-RELATED"/>
    <property type="match status" value="1"/>
</dbReference>
<dbReference type="GO" id="GO:0004803">
    <property type="term" value="F:transposase activity"/>
    <property type="evidence" value="ECO:0007669"/>
    <property type="project" value="InterPro"/>
</dbReference>
<dbReference type="PANTHER" id="PTHR33841:SF1">
    <property type="entry name" value="DNA METHYLTRANSFERASE A"/>
    <property type="match status" value="1"/>
</dbReference>
<dbReference type="RefSeq" id="WP_166399426.1">
    <property type="nucleotide sequence ID" value="NZ_JAANAS010000032.1"/>
</dbReference>
<accession>A0A967AGU8</accession>
<gene>
    <name evidence="9" type="ORF">G7034_02725</name>
</gene>
<evidence type="ECO:0000256" key="7">
    <source>
        <dbReference type="ARBA" id="ARBA00047942"/>
    </source>
</evidence>
<keyword evidence="5" id="KW-0680">Restriction system</keyword>
<proteinExistence type="predicted"/>
<dbReference type="InterPro" id="IPR036515">
    <property type="entry name" value="Transposase_17_sf"/>
</dbReference>
<dbReference type="InterPro" id="IPR046816">
    <property type="entry name" value="MmeI_Mtase"/>
</dbReference>
<keyword evidence="10" id="KW-1185">Reference proteome</keyword>
<sequence length="1218" mass="142928">MQIFQKSVIQKHVNNLDKEKVDKAFDIFQENYNQAKIEQIKTLKEEEYQDGFFRDIFVDVLGYTLRPDENFNLQREYKNQSDGKKADGAILKDENAIAVIELKSTKTKDLTKITQQAFNYKNNQPDCKFIITSNFQKLRFYIDYSNEYEEFDLFAMEREKFNLLYLILHKDSIFKGLPIQLKKETQFHEKEVSEELYKDYSNFKSKLFDNLILNHPEEDKLLLFKKSQKLLDRFLFILFAEDSGLLPPNSIPRMIKRYEILKEEDAYKPIYEIFKQYFGYMNIGRKGKKETDDIPAYNGGLFYEDKTLNDFKIDDEVLIDDLKKLSTYDFNSEVDVNILGQIFEHSLNEIEEVTAEIEGIISDQKRSKRKKDGVFYTPKYITTYIVTNTIGKLCIDKKKELDIEEIEFDNTFLKADKSLSVKGGKLYKKLTTYKTWLTELKIIDPACGSGAFLNQALNFLIEEHEKIDDIIAELTNSTFRLFDTDKNILENNLFGVDINEESVEIAQLSLWLRTAKKDRKLSKLNNNIKCGNSLLQSDFDWYKKFPQVFKEKNKKLYHITTAIHDSRTSKRMIDYKVRQKREMGTNPYPNIIYFTKEEDLIITETIADIVNKDHLKLVAFNICADHMHLLIACDINEVASIMQKIKSITAKRVNDARYFTRGHEPLQKSHDPLHNKEKNRKPVWQQKYSAPKEIKSEEQLQNTITYIQNNRTKHQLPQHDEKIEHIIDKMCCSIDEALEPEFTGGFDVVIGNPPYIKEYTNKQAFDGLRDLPSYQGKMDLWYMFGDLALDIVKKDYGLIGYIAPNNWITNDGASKFRNIVLNKGKITEFIDFGDFKVFDSAGIQTMIYIMQRSDNNKNYNFNFSKVIDSKIKHEDAQLFLEKVADDKYEYFNSNIIKEELINQPITFINAELNLIIEKIKNKENFNLESKEIASGIDLLQDFVNKKHKEVLENVEVGDGIFNLSQSEYDNLNLSINEKDLIKPFYTTSELQQYYGNPKNRLWIIYTDSSFKDEEKILPFPNIKGHLDKFLDVFTSVNKPYGLHRSRDEKYFKGEKIFSLRKCSVRPRFTYTNFDAYVNRTFMVIKTDRINQKYLTGILNSNLIAFWLKYKGKMQGNNYQIDKTPLENLPLINPNKEVQEKITDLVSSIISNTQKSSDYQELLDKAKKDNNFDREIQLTKELEQFSKDIKQAESKINSIIFELYELNPTEISTIEKNIN</sequence>
<evidence type="ECO:0000313" key="10">
    <source>
        <dbReference type="Proteomes" id="UP000643701"/>
    </source>
</evidence>
<dbReference type="Gene3D" id="3.90.220.20">
    <property type="entry name" value="DNA methylase specificity domains"/>
    <property type="match status" value="1"/>
</dbReference>
<dbReference type="InterPro" id="IPR025931">
    <property type="entry name" value="TaqI_C"/>
</dbReference>
<dbReference type="InterPro" id="IPR029063">
    <property type="entry name" value="SAM-dependent_MTases_sf"/>
</dbReference>
<dbReference type="InterPro" id="IPR002052">
    <property type="entry name" value="DNA_methylase_N6_adenine_CS"/>
</dbReference>
<dbReference type="GO" id="GO:0009007">
    <property type="term" value="F:site-specific DNA-methyltransferase (adenine-specific) activity"/>
    <property type="evidence" value="ECO:0007669"/>
    <property type="project" value="UniProtKB-EC"/>
</dbReference>
<feature type="domain" description="Transposase IS200-like" evidence="8">
    <location>
        <begin position="588"/>
        <end position="710"/>
    </location>
</feature>
<dbReference type="SMART" id="SM01321">
    <property type="entry name" value="Y1_Tnp"/>
    <property type="match status" value="1"/>
</dbReference>
<dbReference type="InterPro" id="IPR011639">
    <property type="entry name" value="MethylTrfase_TaqI-like_dom"/>
</dbReference>